<dbReference type="GO" id="GO:0007265">
    <property type="term" value="P:Ras protein signal transduction"/>
    <property type="evidence" value="ECO:0007669"/>
    <property type="project" value="TreeGrafter"/>
</dbReference>
<evidence type="ECO:0000313" key="6">
    <source>
        <dbReference type="EMBL" id="KZP31325.1"/>
    </source>
</evidence>
<dbReference type="SUPFAM" id="SSF48366">
    <property type="entry name" value="Ras GEF"/>
    <property type="match status" value="1"/>
</dbReference>
<dbReference type="InterPro" id="IPR036964">
    <property type="entry name" value="RASGEF_cat_dom_sf"/>
</dbReference>
<dbReference type="InterPro" id="IPR001895">
    <property type="entry name" value="RASGEF_cat_dom"/>
</dbReference>
<proteinExistence type="predicted"/>
<dbReference type="Proteomes" id="UP000076532">
    <property type="component" value="Unassembled WGS sequence"/>
</dbReference>
<feature type="domain" description="N-terminal Ras-GEF" evidence="5">
    <location>
        <begin position="625"/>
        <end position="750"/>
    </location>
</feature>
<feature type="compositionally biased region" description="Polar residues" evidence="3">
    <location>
        <begin position="500"/>
        <end position="543"/>
    </location>
</feature>
<dbReference type="Pfam" id="PF00618">
    <property type="entry name" value="RasGEF_N"/>
    <property type="match status" value="1"/>
</dbReference>
<dbReference type="InterPro" id="IPR023578">
    <property type="entry name" value="Ras_GEF_dom_sf"/>
</dbReference>
<dbReference type="GO" id="GO:0005886">
    <property type="term" value="C:plasma membrane"/>
    <property type="evidence" value="ECO:0007669"/>
    <property type="project" value="TreeGrafter"/>
</dbReference>
<dbReference type="PROSITE" id="PS50009">
    <property type="entry name" value="RASGEF_CAT"/>
    <property type="match status" value="1"/>
</dbReference>
<dbReference type="PANTHER" id="PTHR23113:SF348">
    <property type="entry name" value="GUANYL-NUCLEOTIDE EXCHANGE FACTOR RASGEF, PUTATIVE (AFU_ORTHOLOGUE AFUA_1G04700)-RELATED"/>
    <property type="match status" value="1"/>
</dbReference>
<feature type="domain" description="Ras-GEF" evidence="4">
    <location>
        <begin position="862"/>
        <end position="1094"/>
    </location>
</feature>
<dbReference type="PANTHER" id="PTHR23113">
    <property type="entry name" value="GUANINE NUCLEOTIDE EXCHANGE FACTOR"/>
    <property type="match status" value="1"/>
</dbReference>
<feature type="region of interest" description="Disordered" evidence="3">
    <location>
        <begin position="1"/>
        <end position="74"/>
    </location>
</feature>
<feature type="compositionally biased region" description="Low complexity" evidence="3">
    <location>
        <begin position="36"/>
        <end position="56"/>
    </location>
</feature>
<dbReference type="Gene3D" id="1.20.870.10">
    <property type="entry name" value="Son of sevenless (SoS) protein Chain: S domain 1"/>
    <property type="match status" value="1"/>
</dbReference>
<feature type="compositionally biased region" description="Acidic residues" evidence="3">
    <location>
        <begin position="767"/>
        <end position="781"/>
    </location>
</feature>
<protein>
    <submittedName>
        <fullName evidence="6">Ras GEF</fullName>
    </submittedName>
</protein>
<feature type="region of interest" description="Disordered" evidence="3">
    <location>
        <begin position="766"/>
        <end position="816"/>
    </location>
</feature>
<dbReference type="OrthoDB" id="28357at2759"/>
<dbReference type="Pfam" id="PF00617">
    <property type="entry name" value="RasGEF"/>
    <property type="match status" value="1"/>
</dbReference>
<dbReference type="Gene3D" id="3.40.50.300">
    <property type="entry name" value="P-loop containing nucleotide triphosphate hydrolases"/>
    <property type="match status" value="1"/>
</dbReference>
<evidence type="ECO:0000259" key="5">
    <source>
        <dbReference type="PROSITE" id="PS50212"/>
    </source>
</evidence>
<evidence type="ECO:0000259" key="4">
    <source>
        <dbReference type="PROSITE" id="PS50009"/>
    </source>
</evidence>
<reference evidence="6 7" key="1">
    <citation type="journal article" date="2016" name="Mol. Biol. Evol.">
        <title>Comparative Genomics of Early-Diverging Mushroom-Forming Fungi Provides Insights into the Origins of Lignocellulose Decay Capabilities.</title>
        <authorList>
            <person name="Nagy L.G."/>
            <person name="Riley R."/>
            <person name="Tritt A."/>
            <person name="Adam C."/>
            <person name="Daum C."/>
            <person name="Floudas D."/>
            <person name="Sun H."/>
            <person name="Yadav J.S."/>
            <person name="Pangilinan J."/>
            <person name="Larsson K.H."/>
            <person name="Matsuura K."/>
            <person name="Barry K."/>
            <person name="Labutti K."/>
            <person name="Kuo R."/>
            <person name="Ohm R.A."/>
            <person name="Bhattacharya S.S."/>
            <person name="Shirouzu T."/>
            <person name="Yoshinaga Y."/>
            <person name="Martin F.M."/>
            <person name="Grigoriev I.V."/>
            <person name="Hibbett D.S."/>
        </authorList>
    </citation>
    <scope>NUCLEOTIDE SEQUENCE [LARGE SCALE GENOMIC DNA]</scope>
    <source>
        <strain evidence="6 7">CBS 109695</strain>
    </source>
</reference>
<dbReference type="GO" id="GO:0005525">
    <property type="term" value="F:GTP binding"/>
    <property type="evidence" value="ECO:0007669"/>
    <property type="project" value="InterPro"/>
</dbReference>
<dbReference type="InterPro" id="IPR008937">
    <property type="entry name" value="Ras-like_GEF"/>
</dbReference>
<organism evidence="6 7">
    <name type="scientific">Athelia psychrophila</name>
    <dbReference type="NCBI Taxonomy" id="1759441"/>
    <lineage>
        <taxon>Eukaryota</taxon>
        <taxon>Fungi</taxon>
        <taxon>Dikarya</taxon>
        <taxon>Basidiomycota</taxon>
        <taxon>Agaricomycotina</taxon>
        <taxon>Agaricomycetes</taxon>
        <taxon>Agaricomycetidae</taxon>
        <taxon>Atheliales</taxon>
        <taxon>Atheliaceae</taxon>
        <taxon>Athelia</taxon>
    </lineage>
</organism>
<evidence type="ECO:0000256" key="3">
    <source>
        <dbReference type="SAM" id="MobiDB-lite"/>
    </source>
</evidence>
<feature type="region of interest" description="Disordered" evidence="3">
    <location>
        <begin position="167"/>
        <end position="221"/>
    </location>
</feature>
<dbReference type="SMART" id="SM00147">
    <property type="entry name" value="RasGEF"/>
    <property type="match status" value="1"/>
</dbReference>
<keyword evidence="7" id="KW-1185">Reference proteome</keyword>
<dbReference type="GO" id="GO:0005085">
    <property type="term" value="F:guanyl-nucleotide exchange factor activity"/>
    <property type="evidence" value="ECO:0007669"/>
    <property type="project" value="UniProtKB-KW"/>
</dbReference>
<dbReference type="Pfam" id="PF00071">
    <property type="entry name" value="Ras"/>
    <property type="match status" value="1"/>
</dbReference>
<dbReference type="SUPFAM" id="SSF52540">
    <property type="entry name" value="P-loop containing nucleoside triphosphate hydrolases"/>
    <property type="match status" value="1"/>
</dbReference>
<dbReference type="PROSITE" id="PS51419">
    <property type="entry name" value="RAB"/>
    <property type="match status" value="1"/>
</dbReference>
<dbReference type="Gene3D" id="1.10.840.10">
    <property type="entry name" value="Ras guanine-nucleotide exchange factors catalytic domain"/>
    <property type="match status" value="1"/>
</dbReference>
<dbReference type="InterPro" id="IPR000651">
    <property type="entry name" value="Ras-like_Gua-exchang_fac_N"/>
</dbReference>
<sequence>MTPDYLASSVFPVQPFDMPNAGPPHDTPERNPSTFTRRSSVSLTSDSSFSTARSTTPANQSPDVVPTRPATPVGPLHLGLPHNLRHSLSVDSFVRHGIPIGSTRTKRTNTDLAMRPPVLPHQGARDFDHRAFQPDEVTRHRGASLSTQGDYDSSFFEDTDYDAWHSASRRRSSLKGKDQQQPYIRPGELKLPPRMPALSTTSSISSMSTSPGTTSSMGISPITPVEEETRRLHSTTSMQHIPTTPSHPAIASLSGRARSGSLGVKASRPVNINTSLTPLAETTHPVTIAVIGALSSGRSTLIHKGAKPFGLSDPSVLSAPPGMLGVPTPLRYVRRIGQITDIAVLGETSPRAPLHLLEIDITHLQWDQPTSQLKTESSTGAQVDGVLICYDATSPSSFAHVEDLLKRLGILKTPVMVLACKTDMEKRVDPKQALDLIKRYEAGLVEVTAETKMGKDKMRRSFEWLIKAIIRDRARDSPEPGYINPASPQALASLGPWENPMTTRSSTDSSVIATPTASSSLNSLRTVAESQGQAPSPRMQPTATVPLISHSRAPSIPTSPTRARSMSDLLSEHEKSKTRLSQGGLNVMTLNATGSVSSDQLQPASAEAPSGDEAPIPQRALGAKAPKPTQWATLDELLHRLMFVGISGDDNTFVTNFFLTYRRFASPRSVLLAMQKRMRQLDGPNHDPMFVCYAQMRICHLLEIWIRDYPADFAVRGTAGALNALVRAILSKTYLLHYGCDFLPFTEQLPDFKDNDADWALPVENQAFEDDDGVDDDDEDSDRFAESATLNGSREESMRRFNAPSIASPTRERKPSLPLAATLSAHAEPSRSGSEEFSPDSSEFKKYLKDLAKVANEVSGLDPSAVAAEITRIETEKFQHIEPRHWLHYTLVSNKQKNSPSESISRFNEFSNNLGAWVVSLILCHDRPKHRAKQIEKFVEIAIKLRGMNNYSALRAFVAGINASTYATDPTMDIFKARSPDLYKTYQSWDILFQINRSHRAYRMALRSSKGGCIPALEVHMSDLIKAHEGNNESNSQHPGKIHWGKFNMMGKFISSTTQCQTRCRLSTEYKDFKGNSKVEKTITSIKPMEMEMQRSRIAAPPEDAFDDMPRHTPLTRDAPSSNLVRKLFSW</sequence>
<dbReference type="STRING" id="436010.A0A166U539"/>
<dbReference type="EMBL" id="KV417490">
    <property type="protein sequence ID" value="KZP31325.1"/>
    <property type="molecule type" value="Genomic_DNA"/>
</dbReference>
<feature type="compositionally biased region" description="Low complexity" evidence="3">
    <location>
        <begin position="199"/>
        <end position="221"/>
    </location>
</feature>
<evidence type="ECO:0000256" key="2">
    <source>
        <dbReference type="PROSITE-ProRule" id="PRU00168"/>
    </source>
</evidence>
<evidence type="ECO:0000313" key="7">
    <source>
        <dbReference type="Proteomes" id="UP000076532"/>
    </source>
</evidence>
<feature type="region of interest" description="Disordered" evidence="3">
    <location>
        <begin position="596"/>
        <end position="625"/>
    </location>
</feature>
<dbReference type="InterPro" id="IPR001806">
    <property type="entry name" value="Small_GTPase"/>
</dbReference>
<gene>
    <name evidence="6" type="ORF">FIBSPDRAFT_776636</name>
</gene>
<accession>A0A166U539</accession>
<dbReference type="CDD" id="cd06224">
    <property type="entry name" value="REM"/>
    <property type="match status" value="1"/>
</dbReference>
<dbReference type="SMART" id="SM00175">
    <property type="entry name" value="RAB"/>
    <property type="match status" value="1"/>
</dbReference>
<dbReference type="AlphaFoldDB" id="A0A166U539"/>
<dbReference type="PROSITE" id="PS50212">
    <property type="entry name" value="RASGEF_NTER"/>
    <property type="match status" value="1"/>
</dbReference>
<keyword evidence="1 2" id="KW-0344">Guanine-nucleotide releasing factor</keyword>
<dbReference type="GO" id="GO:0003924">
    <property type="term" value="F:GTPase activity"/>
    <property type="evidence" value="ECO:0007669"/>
    <property type="project" value="InterPro"/>
</dbReference>
<name>A0A166U539_9AGAM</name>
<evidence type="ECO:0000256" key="1">
    <source>
        <dbReference type="ARBA" id="ARBA00022658"/>
    </source>
</evidence>
<feature type="region of interest" description="Disordered" evidence="3">
    <location>
        <begin position="476"/>
        <end position="567"/>
    </location>
</feature>
<dbReference type="InterPro" id="IPR027417">
    <property type="entry name" value="P-loop_NTPase"/>
</dbReference>